<feature type="transmembrane region" description="Helical" evidence="1">
    <location>
        <begin position="93"/>
        <end position="111"/>
    </location>
</feature>
<gene>
    <name evidence="3" type="ORF">DFR28_101477</name>
</gene>
<reference evidence="3 4" key="1">
    <citation type="submission" date="2018-06" db="EMBL/GenBank/DDBJ databases">
        <title>Genomic Encyclopedia of Type Strains, Phase IV (KMG-IV): sequencing the most valuable type-strain genomes for metagenomic binning, comparative biology and taxonomic classification.</title>
        <authorList>
            <person name="Goeker M."/>
        </authorList>
    </citation>
    <scope>NUCLEOTIDE SEQUENCE [LARGE SCALE GENOMIC DNA]</scope>
    <source>
        <strain evidence="3 4">DSM 24032</strain>
    </source>
</reference>
<dbReference type="EMBL" id="QNRT01000001">
    <property type="protein sequence ID" value="RBP53092.1"/>
    <property type="molecule type" value="Genomic_DNA"/>
</dbReference>
<accession>A0A395JRY7</accession>
<keyword evidence="4" id="KW-1185">Reference proteome</keyword>
<dbReference type="PRINTS" id="PR01590">
    <property type="entry name" value="HTHFIS"/>
</dbReference>
<evidence type="ECO:0000256" key="1">
    <source>
        <dbReference type="SAM" id="Phobius"/>
    </source>
</evidence>
<dbReference type="InterPro" id="IPR009057">
    <property type="entry name" value="Homeodomain-like_sf"/>
</dbReference>
<proteinExistence type="predicted"/>
<keyword evidence="1" id="KW-0472">Membrane</keyword>
<feature type="transmembrane region" description="Helical" evidence="1">
    <location>
        <begin position="144"/>
        <end position="163"/>
    </location>
</feature>
<name>A0A395JRY7_9GAMM</name>
<dbReference type="Proteomes" id="UP000253083">
    <property type="component" value="Unassembled WGS sequence"/>
</dbReference>
<comment type="caution">
    <text evidence="3">The sequence shown here is derived from an EMBL/GenBank/DDBJ whole genome shotgun (WGS) entry which is preliminary data.</text>
</comment>
<organism evidence="3 4">
    <name type="scientific">Arenicella xantha</name>
    <dbReference type="NCBI Taxonomy" id="644221"/>
    <lineage>
        <taxon>Bacteria</taxon>
        <taxon>Pseudomonadati</taxon>
        <taxon>Pseudomonadota</taxon>
        <taxon>Gammaproteobacteria</taxon>
        <taxon>Arenicellales</taxon>
        <taxon>Arenicellaceae</taxon>
        <taxon>Arenicella</taxon>
    </lineage>
</organism>
<keyword evidence="1" id="KW-1133">Transmembrane helix</keyword>
<dbReference type="Pfam" id="PF02954">
    <property type="entry name" value="HTH_8"/>
    <property type="match status" value="1"/>
</dbReference>
<dbReference type="Gene3D" id="1.10.10.60">
    <property type="entry name" value="Homeodomain-like"/>
    <property type="match status" value="1"/>
</dbReference>
<protein>
    <submittedName>
        <fullName evidence="3">Regulatory Fis family protein</fullName>
    </submittedName>
</protein>
<dbReference type="RefSeq" id="WP_113952692.1">
    <property type="nucleotide sequence ID" value="NZ_QNRT01000001.1"/>
</dbReference>
<dbReference type="InterPro" id="IPR002197">
    <property type="entry name" value="HTH_Fis"/>
</dbReference>
<dbReference type="AlphaFoldDB" id="A0A395JRY7"/>
<feature type="transmembrane region" description="Helical" evidence="1">
    <location>
        <begin position="201"/>
        <end position="219"/>
    </location>
</feature>
<feature type="domain" description="DNA binding HTH" evidence="2">
    <location>
        <begin position="245"/>
        <end position="281"/>
    </location>
</feature>
<sequence length="284" mass="31714">MTTKPTDLIAIANPNLARKLAEKTKVKESPAEMTAAEPVDEGFHKSFRKDIWKAVFTLNVMRYGLALFFLFLYSLPKLFPGVSAIDELTYPSMFLGSTLALLFSALCFTMLTLTRRFALNQILVAQFAIDLIITTFLVHATGSISSSFAMLYFMVVTTGSVVLRRKHALGLASGAIILLFYEHIYSIFVSDIAVTAKLGQMAGYGILLMFLAWTISLLAKRVRAAELRTYMPSNESIEEYLMREEIRALKSALASTDGNKTEAAKLLGMTFRSFRYKLTKYEIG</sequence>
<dbReference type="SUPFAM" id="SSF46689">
    <property type="entry name" value="Homeodomain-like"/>
    <property type="match status" value="1"/>
</dbReference>
<evidence type="ECO:0000313" key="4">
    <source>
        <dbReference type="Proteomes" id="UP000253083"/>
    </source>
</evidence>
<feature type="transmembrane region" description="Helical" evidence="1">
    <location>
        <begin position="54"/>
        <end position="73"/>
    </location>
</feature>
<evidence type="ECO:0000313" key="3">
    <source>
        <dbReference type="EMBL" id="RBP53092.1"/>
    </source>
</evidence>
<dbReference type="Pfam" id="PF25323">
    <property type="entry name" value="6TM_PilS"/>
    <property type="match status" value="1"/>
</dbReference>
<keyword evidence="1" id="KW-0812">Transmembrane</keyword>
<feature type="transmembrane region" description="Helical" evidence="1">
    <location>
        <begin position="170"/>
        <end position="189"/>
    </location>
</feature>
<evidence type="ECO:0000259" key="2">
    <source>
        <dbReference type="Pfam" id="PF02954"/>
    </source>
</evidence>
<dbReference type="InParanoid" id="A0A395JRY7"/>
<feature type="transmembrane region" description="Helical" evidence="1">
    <location>
        <begin position="118"/>
        <end position="138"/>
    </location>
</feature>
<dbReference type="GO" id="GO:0043565">
    <property type="term" value="F:sequence-specific DNA binding"/>
    <property type="evidence" value="ECO:0007669"/>
    <property type="project" value="InterPro"/>
</dbReference>